<proteinExistence type="predicted"/>
<dbReference type="EMBL" id="VJMJ01000204">
    <property type="protein sequence ID" value="KAF0726952.1"/>
    <property type="molecule type" value="Genomic_DNA"/>
</dbReference>
<feature type="compositionally biased region" description="Acidic residues" evidence="1">
    <location>
        <begin position="166"/>
        <end position="186"/>
    </location>
</feature>
<evidence type="ECO:0000313" key="2">
    <source>
        <dbReference type="EMBL" id="KAF0726952.1"/>
    </source>
</evidence>
<feature type="compositionally biased region" description="Basic residues" evidence="1">
    <location>
        <begin position="42"/>
        <end position="79"/>
    </location>
</feature>
<dbReference type="Proteomes" id="UP000481153">
    <property type="component" value="Unassembled WGS sequence"/>
</dbReference>
<protein>
    <submittedName>
        <fullName evidence="2">Uncharacterized protein</fullName>
    </submittedName>
</protein>
<evidence type="ECO:0000256" key="1">
    <source>
        <dbReference type="SAM" id="MobiDB-lite"/>
    </source>
</evidence>
<dbReference type="AlphaFoldDB" id="A0A6G0WIC9"/>
<keyword evidence="3" id="KW-1185">Reference proteome</keyword>
<evidence type="ECO:0000313" key="3">
    <source>
        <dbReference type="Proteomes" id="UP000481153"/>
    </source>
</evidence>
<comment type="caution">
    <text evidence="2">The sequence shown here is derived from an EMBL/GenBank/DDBJ whole genome shotgun (WGS) entry which is preliminary data.</text>
</comment>
<feature type="region of interest" description="Disordered" evidence="1">
    <location>
        <begin position="152"/>
        <end position="224"/>
    </location>
</feature>
<sequence length="249" mass="29718">MTDEVKKQTKREKLLASKRAWAKEHYENNREKILEINRNWAKKNRDKIRETKRRYRERNREKHKRQTKTYYRNWKRRRQDRGEDEDGVDSPQVELEDNQRDADGEGDDNMTSRIPVRQTPRQRQLAVARIQKYWHRLVDMLPPDAENMRRSHIDDSQMDSTSPSSSEDESAMSQDEVSDVSSEDESMYTRAPEAMIIRQRKPSIQEEESADDDQAQLERLKAMQDPSMAAVLETIFFMRRSQTSWHESA</sequence>
<gene>
    <name evidence="2" type="ORF">Ae201684_014942</name>
</gene>
<accession>A0A6G0WIC9</accession>
<organism evidence="2 3">
    <name type="scientific">Aphanomyces euteiches</name>
    <dbReference type="NCBI Taxonomy" id="100861"/>
    <lineage>
        <taxon>Eukaryota</taxon>
        <taxon>Sar</taxon>
        <taxon>Stramenopiles</taxon>
        <taxon>Oomycota</taxon>
        <taxon>Saprolegniomycetes</taxon>
        <taxon>Saprolegniales</taxon>
        <taxon>Verrucalvaceae</taxon>
        <taxon>Aphanomyces</taxon>
    </lineage>
</organism>
<feature type="compositionally biased region" description="Acidic residues" evidence="1">
    <location>
        <begin position="205"/>
        <end position="215"/>
    </location>
</feature>
<name>A0A6G0WIC9_9STRA</name>
<reference evidence="2 3" key="1">
    <citation type="submission" date="2019-07" db="EMBL/GenBank/DDBJ databases">
        <title>Genomics analysis of Aphanomyces spp. identifies a new class of oomycete effector associated with host adaptation.</title>
        <authorList>
            <person name="Gaulin E."/>
        </authorList>
    </citation>
    <scope>NUCLEOTIDE SEQUENCE [LARGE SCALE GENOMIC DNA]</scope>
    <source>
        <strain evidence="2 3">ATCC 201684</strain>
    </source>
</reference>
<feature type="region of interest" description="Disordered" evidence="1">
    <location>
        <begin position="42"/>
        <end position="124"/>
    </location>
</feature>
<dbReference type="VEuPathDB" id="FungiDB:AeMF1_004374"/>